<gene>
    <name evidence="2" type="ORF">A2799_02420</name>
</gene>
<evidence type="ECO:0000256" key="1">
    <source>
        <dbReference type="SAM" id="MobiDB-lite"/>
    </source>
</evidence>
<accession>A0A1F7GKB5</accession>
<comment type="caution">
    <text evidence="2">The sequence shown here is derived from an EMBL/GenBank/DDBJ whole genome shotgun (WGS) entry which is preliminary data.</text>
</comment>
<evidence type="ECO:0000313" key="2">
    <source>
        <dbReference type="EMBL" id="OGK19349.1"/>
    </source>
</evidence>
<proteinExistence type="predicted"/>
<feature type="region of interest" description="Disordered" evidence="1">
    <location>
        <begin position="186"/>
        <end position="220"/>
    </location>
</feature>
<feature type="compositionally biased region" description="Basic and acidic residues" evidence="1">
    <location>
        <begin position="197"/>
        <end position="216"/>
    </location>
</feature>
<organism evidence="2 3">
    <name type="scientific">Candidatus Roizmanbacteria bacterium RIFCSPHIGHO2_01_FULL_39_24</name>
    <dbReference type="NCBI Taxonomy" id="1802032"/>
    <lineage>
        <taxon>Bacteria</taxon>
        <taxon>Candidatus Roizmaniibacteriota</taxon>
    </lineage>
</organism>
<reference evidence="2 3" key="1">
    <citation type="journal article" date="2016" name="Nat. Commun.">
        <title>Thousands of microbial genomes shed light on interconnected biogeochemical processes in an aquifer system.</title>
        <authorList>
            <person name="Anantharaman K."/>
            <person name="Brown C.T."/>
            <person name="Hug L.A."/>
            <person name="Sharon I."/>
            <person name="Castelle C.J."/>
            <person name="Probst A.J."/>
            <person name="Thomas B.C."/>
            <person name="Singh A."/>
            <person name="Wilkins M.J."/>
            <person name="Karaoz U."/>
            <person name="Brodie E.L."/>
            <person name="Williams K.H."/>
            <person name="Hubbard S.S."/>
            <person name="Banfield J.F."/>
        </authorList>
    </citation>
    <scope>NUCLEOTIDE SEQUENCE [LARGE SCALE GENOMIC DNA]</scope>
</reference>
<sequence>MVETDTTSPENGIIPKDKKGVELWEWLKKLLKQAAAKLARRDVPEDDPDKKAAKAVLKNIQKITEKIKEEAAERGESETIEEVDKKFPPKIREAIEALHVEDFIDNHYKDIVPILGRVAEGALGIDAAIAEIGIYVAHRTGLDKRIGKAIASKLINKVKDAKLRLELGQRREDKWHVEEAEKAIEKLTQMAEADVPPPERPREKEERQRRPSRSEEDIATLKTRLEDRMSTKDLEWFDTIRDPEEFARHYQEEVRKLMNPDEAAVAKGKVAVSADKAREMVSEEATKFVMNSLMAIYSPILDEEPREFFEKQAQNAGNFQDNPQNAAQVFSTMLNGLKEQSKIKSADMSLEPDVRKSLKEKQFRRLEKRKSVVLNDQSGQLEEAVLAATELGETDISDFAEYLREVLETGQGTIEFGHNFKLLTTLGPKEGREGPESFFKQIGGYAEGHFTADRIDTAFRLPYNDVVQASKQKFQSSYARLFLENGWQKDPRMLERFLESMPAAERRVKDELREQFGEETPEWAINWAFHMGRTMYFGLDFGFHEMVSWADPNLKYDGSSTLTGSGYMRGYFDMFETAKMTNTISKDKHLAEAVWLPYTIDMTKVKYDSTEWTKIGRARWNDSFAMGRMGFADSFLDGQKQFIDLGNITKVGGWGTNTGWRVREGYNTWLMPEFKGNTEDKLDIDPKGPDGDRLKFVNSWKRVENIGIPIVENFMQQYIINKTGDMPGKTNPPEFVEAVQSLGDFFFDRYFSDGGGTVNDMGRQLLDPDLQTKEALRKYIGEILTKDVYIGSRQDRLIKILNHVSTVMTFEQLPAHFITMEKQRMTEYGVTLFSQVQGDFLAKEGGSGHEKDAKERADKALANLIYVQEKLRIDASAQMEKIQDTPHKNLYGDLDSLKSSVMGGKGVMVDEKYIRDILETRFAKDKDMDEAERKKLIQDTVEVYATIKKQIVKPPDMDDIRRNKALAGLETKDKKRFEAVEKKVTEGKVKSRAAWWSSALTENVFGHSVSQPSVAMKFINVAAAGPDIVKRDAEQAADCAETLHTRTTELYHVMKEGAKAARDKGPQAGYEPLAKWIGSLKQPIQKQLNSEIAYMVDFRAAQLINMFFKNDDDANKWWKLQPQRYWANFKQKSVSGRFIDPGEPIWSWNKDTEAGWAEYLYRDGKLKRDPPKGLGVKYTEVDNNLTRRVLQRIPIIGRGIKGKKMFVRDHINTFTYRDLKSWSNSDWREVLKHNYLPAFILALIALGVISAKKGSEDIKVT</sequence>
<name>A0A1F7GKB5_9BACT</name>
<dbReference type="AlphaFoldDB" id="A0A1F7GKB5"/>
<dbReference type="Proteomes" id="UP000176850">
    <property type="component" value="Unassembled WGS sequence"/>
</dbReference>
<protein>
    <submittedName>
        <fullName evidence="2">Uncharacterized protein</fullName>
    </submittedName>
</protein>
<dbReference type="EMBL" id="MFZH01000012">
    <property type="protein sequence ID" value="OGK19349.1"/>
    <property type="molecule type" value="Genomic_DNA"/>
</dbReference>
<evidence type="ECO:0000313" key="3">
    <source>
        <dbReference type="Proteomes" id="UP000176850"/>
    </source>
</evidence>